<evidence type="ECO:0000313" key="6">
    <source>
        <dbReference type="Proteomes" id="UP000023152"/>
    </source>
</evidence>
<dbReference type="PANTHER" id="PTHR23113">
    <property type="entry name" value="GUANINE NUCLEOTIDE EXCHANGE FACTOR"/>
    <property type="match status" value="1"/>
</dbReference>
<keyword evidence="6" id="KW-1185">Reference proteome</keyword>
<keyword evidence="3" id="KW-0472">Membrane</keyword>
<evidence type="ECO:0000256" key="2">
    <source>
        <dbReference type="PROSITE-ProRule" id="PRU00168"/>
    </source>
</evidence>
<dbReference type="GO" id="GO:0007264">
    <property type="term" value="P:small GTPase-mediated signal transduction"/>
    <property type="evidence" value="ECO:0007669"/>
    <property type="project" value="InterPro"/>
</dbReference>
<dbReference type="AlphaFoldDB" id="X6N5X7"/>
<sequence>MLKFDLIPTYILDLYPSTACISGPDSNNDSPSILTLPTKSPKQGFEIGSFPTNEKEETDQTANEVQMIGSLHRAKTVPRQNRSKTIMDILRDDIDNIYINTLSSDLRCFLKTHIVFTSTDVILGILYQLYFGPIPPNITPTEYEKCVLYRDSLKRQKILQCCHYLIDKCWNIAFQHSESSQVCGFVAYTRINTNMNIYILHLSKLKWKKKKKKKKKLMEFFLMEIPNGNEKVNELKRLMEQRNDASKLEVNKIIEMESHRQIDVDREWKRLSLNTIDKTCAEENNDCNHFENPTDNTNNSNNNNNNNENNTIGLIQWKKHMPKIVEIVTLINIQKGAVPIHGLAHALTAKQRMLFHCLSPIVVCEYVKNADKRGVQPLFHHFNDTGLWVSLQILSAPVLADRIAVLKYFVALMNVLYAVIFILYFISHLFIDCEKHVQFVIHAESERERERERKKKQHIYTPANSCAPYYGLTPEEEEMLENTRNMFSTTNGFQNIRKEIQWRLQHKLPVLPHMGVYFSDLTWLKDQGPYFSGLGAKFDLINLAFCTSLFQRLKFMHIAQKTFFFSWKNRAIRMCNFTKVPN</sequence>
<evidence type="ECO:0000313" key="5">
    <source>
        <dbReference type="EMBL" id="ETO21164.1"/>
    </source>
</evidence>
<dbReference type="PANTHER" id="PTHR23113:SF99">
    <property type="entry name" value="RASGEF DOMAIN-CONTAINING PROTEIN"/>
    <property type="match status" value="1"/>
</dbReference>
<dbReference type="InterPro" id="IPR036964">
    <property type="entry name" value="RASGEF_cat_dom_sf"/>
</dbReference>
<evidence type="ECO:0000256" key="1">
    <source>
        <dbReference type="ARBA" id="ARBA00022658"/>
    </source>
</evidence>
<feature type="domain" description="Ras-GEF" evidence="4">
    <location>
        <begin position="339"/>
        <end position="582"/>
    </location>
</feature>
<dbReference type="SUPFAM" id="SSF48366">
    <property type="entry name" value="Ras GEF"/>
    <property type="match status" value="1"/>
</dbReference>
<dbReference type="InterPro" id="IPR001895">
    <property type="entry name" value="RASGEF_cat_dom"/>
</dbReference>
<keyword evidence="3" id="KW-0812">Transmembrane</keyword>
<dbReference type="GO" id="GO:0005085">
    <property type="term" value="F:guanyl-nucleotide exchange factor activity"/>
    <property type="evidence" value="ECO:0007669"/>
    <property type="project" value="UniProtKB-KW"/>
</dbReference>
<keyword evidence="1 2" id="KW-0344">Guanine-nucleotide releasing factor</keyword>
<dbReference type="Gene3D" id="1.10.840.10">
    <property type="entry name" value="Ras guanine-nucleotide exchange factors catalytic domain"/>
    <property type="match status" value="2"/>
</dbReference>
<dbReference type="EMBL" id="ASPP01011888">
    <property type="protein sequence ID" value="ETO21164.1"/>
    <property type="molecule type" value="Genomic_DNA"/>
</dbReference>
<dbReference type="Proteomes" id="UP000023152">
    <property type="component" value="Unassembled WGS sequence"/>
</dbReference>
<keyword evidence="3" id="KW-1133">Transmembrane helix</keyword>
<name>X6N5X7_RETFI</name>
<comment type="caution">
    <text evidence="5">The sequence shown here is derived from an EMBL/GenBank/DDBJ whole genome shotgun (WGS) entry which is preliminary data.</text>
</comment>
<gene>
    <name evidence="5" type="ORF">RFI_16037</name>
</gene>
<evidence type="ECO:0000256" key="3">
    <source>
        <dbReference type="SAM" id="Phobius"/>
    </source>
</evidence>
<evidence type="ECO:0000259" key="4">
    <source>
        <dbReference type="PROSITE" id="PS50009"/>
    </source>
</evidence>
<dbReference type="InterPro" id="IPR008937">
    <property type="entry name" value="Ras-like_GEF"/>
</dbReference>
<dbReference type="PROSITE" id="PS50009">
    <property type="entry name" value="RASGEF_CAT"/>
    <property type="match status" value="1"/>
</dbReference>
<organism evidence="5 6">
    <name type="scientific">Reticulomyxa filosa</name>
    <dbReference type="NCBI Taxonomy" id="46433"/>
    <lineage>
        <taxon>Eukaryota</taxon>
        <taxon>Sar</taxon>
        <taxon>Rhizaria</taxon>
        <taxon>Retaria</taxon>
        <taxon>Foraminifera</taxon>
        <taxon>Monothalamids</taxon>
        <taxon>Reticulomyxidae</taxon>
        <taxon>Reticulomyxa</taxon>
    </lineage>
</organism>
<accession>X6N5X7</accession>
<protein>
    <recommendedName>
        <fullName evidence="4">Ras-GEF domain-containing protein</fullName>
    </recommendedName>
</protein>
<dbReference type="InterPro" id="IPR023578">
    <property type="entry name" value="Ras_GEF_dom_sf"/>
</dbReference>
<feature type="transmembrane region" description="Helical" evidence="3">
    <location>
        <begin position="405"/>
        <end position="426"/>
    </location>
</feature>
<proteinExistence type="predicted"/>
<reference evidence="5 6" key="1">
    <citation type="journal article" date="2013" name="Curr. Biol.">
        <title>The Genome of the Foraminiferan Reticulomyxa filosa.</title>
        <authorList>
            <person name="Glockner G."/>
            <person name="Hulsmann N."/>
            <person name="Schleicher M."/>
            <person name="Noegel A.A."/>
            <person name="Eichinger L."/>
            <person name="Gallinger C."/>
            <person name="Pawlowski J."/>
            <person name="Sierra R."/>
            <person name="Euteneuer U."/>
            <person name="Pillet L."/>
            <person name="Moustafa A."/>
            <person name="Platzer M."/>
            <person name="Groth M."/>
            <person name="Szafranski K."/>
            <person name="Schliwa M."/>
        </authorList>
    </citation>
    <scope>NUCLEOTIDE SEQUENCE [LARGE SCALE GENOMIC DNA]</scope>
</reference>